<dbReference type="Proteomes" id="UP001280121">
    <property type="component" value="Unassembled WGS sequence"/>
</dbReference>
<evidence type="ECO:0000313" key="1">
    <source>
        <dbReference type="EMBL" id="KAK2645295.1"/>
    </source>
</evidence>
<evidence type="ECO:0000313" key="2">
    <source>
        <dbReference type="Proteomes" id="UP001280121"/>
    </source>
</evidence>
<keyword evidence="2" id="KW-1185">Reference proteome</keyword>
<proteinExistence type="predicted"/>
<dbReference type="EMBL" id="JANJYI010000006">
    <property type="protein sequence ID" value="KAK2645295.1"/>
    <property type="molecule type" value="Genomic_DNA"/>
</dbReference>
<protein>
    <submittedName>
        <fullName evidence="1">Uncharacterized protein</fullName>
    </submittedName>
</protein>
<dbReference type="AlphaFoldDB" id="A0AAD9U0W0"/>
<sequence>MKMFPFRVYVRKGNKLCDMSVLEPGEYSVISIINGVKKEFLAEVPLLGYTPNTNPQETVIQSHTNPQTTCSAPKNPTVEKVTIPEVEDDSDDVDSFDVESDFEYQPSVPVNDSDVSLVHSDSEGQVMGGIPGRCDPDGDKFCWDNSSNEEDSPTRMTRYCIRN</sequence>
<organism evidence="1 2">
    <name type="scientific">Dipteronia dyeriana</name>
    <dbReference type="NCBI Taxonomy" id="168575"/>
    <lineage>
        <taxon>Eukaryota</taxon>
        <taxon>Viridiplantae</taxon>
        <taxon>Streptophyta</taxon>
        <taxon>Embryophyta</taxon>
        <taxon>Tracheophyta</taxon>
        <taxon>Spermatophyta</taxon>
        <taxon>Magnoliopsida</taxon>
        <taxon>eudicotyledons</taxon>
        <taxon>Gunneridae</taxon>
        <taxon>Pentapetalae</taxon>
        <taxon>rosids</taxon>
        <taxon>malvids</taxon>
        <taxon>Sapindales</taxon>
        <taxon>Sapindaceae</taxon>
        <taxon>Hippocastanoideae</taxon>
        <taxon>Acereae</taxon>
        <taxon>Dipteronia</taxon>
    </lineage>
</organism>
<name>A0AAD9U0W0_9ROSI</name>
<accession>A0AAD9U0W0</accession>
<reference evidence="1" key="1">
    <citation type="journal article" date="2023" name="Plant J.">
        <title>Genome sequences and population genomics provide insights into the demographic history, inbreeding, and mutation load of two 'living fossil' tree species of Dipteronia.</title>
        <authorList>
            <person name="Feng Y."/>
            <person name="Comes H.P."/>
            <person name="Chen J."/>
            <person name="Zhu S."/>
            <person name="Lu R."/>
            <person name="Zhang X."/>
            <person name="Li P."/>
            <person name="Qiu J."/>
            <person name="Olsen K.M."/>
            <person name="Qiu Y."/>
        </authorList>
    </citation>
    <scope>NUCLEOTIDE SEQUENCE</scope>
    <source>
        <strain evidence="1">KIB01</strain>
    </source>
</reference>
<gene>
    <name evidence="1" type="ORF">Ddye_020490</name>
</gene>
<comment type="caution">
    <text evidence="1">The sequence shown here is derived from an EMBL/GenBank/DDBJ whole genome shotgun (WGS) entry which is preliminary data.</text>
</comment>